<dbReference type="PROSITE" id="PS50168">
    <property type="entry name" value="DED"/>
    <property type="match status" value="1"/>
</dbReference>
<dbReference type="GO" id="GO:0042981">
    <property type="term" value="P:regulation of apoptotic process"/>
    <property type="evidence" value="ECO:0007669"/>
    <property type="project" value="InterPro"/>
</dbReference>
<accession>A0A7L1NT32</accession>
<feature type="domain" description="Death" evidence="1">
    <location>
        <begin position="144"/>
        <end position="195"/>
    </location>
</feature>
<dbReference type="SMART" id="SM00005">
    <property type="entry name" value="DEATH"/>
    <property type="match status" value="1"/>
</dbReference>
<evidence type="ECO:0000313" key="4">
    <source>
        <dbReference type="Proteomes" id="UP000565785"/>
    </source>
</evidence>
<feature type="domain" description="DED" evidence="2">
    <location>
        <begin position="4"/>
        <end position="79"/>
    </location>
</feature>
<proteinExistence type="predicted"/>
<name>A0A7L1NT32_RHICY</name>
<comment type="caution">
    <text evidence="3">The sequence shown here is derived from an EMBL/GenBank/DDBJ whole genome shotgun (WGS) entry which is preliminary data.</text>
</comment>
<dbReference type="InterPro" id="IPR004020">
    <property type="entry name" value="DAPIN"/>
</dbReference>
<evidence type="ECO:0000259" key="1">
    <source>
        <dbReference type="PROSITE" id="PS50017"/>
    </source>
</evidence>
<dbReference type="Pfam" id="PF02758">
    <property type="entry name" value="PYRIN"/>
    <property type="match status" value="1"/>
</dbReference>
<reference evidence="3 4" key="1">
    <citation type="submission" date="2019-09" db="EMBL/GenBank/DDBJ databases">
        <title>Bird 10,000 Genomes (B10K) Project - Family phase.</title>
        <authorList>
            <person name="Zhang G."/>
        </authorList>
    </citation>
    <scope>NUCLEOTIDE SEQUENCE [LARGE SCALE GENOMIC DNA]</scope>
    <source>
        <strain evidence="3">B10K-DU-002-35</strain>
        <tissue evidence="3">Muscle</tissue>
    </source>
</reference>
<dbReference type="InterPro" id="IPR000488">
    <property type="entry name" value="Death_dom"/>
</dbReference>
<dbReference type="CDD" id="cd01670">
    <property type="entry name" value="Death"/>
    <property type="match status" value="1"/>
</dbReference>
<dbReference type="Pfam" id="PF00531">
    <property type="entry name" value="Death"/>
    <property type="match status" value="1"/>
</dbReference>
<evidence type="ECO:0000259" key="2">
    <source>
        <dbReference type="PROSITE" id="PS50168"/>
    </source>
</evidence>
<dbReference type="EMBL" id="VXBP01008740">
    <property type="protein sequence ID" value="NXO02789.1"/>
    <property type="molecule type" value="Genomic_DNA"/>
</dbReference>
<dbReference type="InterPro" id="IPR001875">
    <property type="entry name" value="DED_dom"/>
</dbReference>
<feature type="non-terminal residue" evidence="3">
    <location>
        <position position="1"/>
    </location>
</feature>
<dbReference type="Gene3D" id="1.10.533.10">
    <property type="entry name" value="Death Domain, Fas"/>
    <property type="match status" value="2"/>
</dbReference>
<dbReference type="SUPFAM" id="SSF47986">
    <property type="entry name" value="DEATH domain"/>
    <property type="match status" value="2"/>
</dbReference>
<keyword evidence="4" id="KW-1185">Reference proteome</keyword>
<gene>
    <name evidence="3" type="primary">Cradd_0</name>
    <name evidence="3" type="ORF">RHICYA_R15993</name>
</gene>
<dbReference type="Proteomes" id="UP000565785">
    <property type="component" value="Unassembled WGS sequence"/>
</dbReference>
<dbReference type="OrthoDB" id="10058437at2759"/>
<dbReference type="InterPro" id="IPR011029">
    <property type="entry name" value="DEATH-like_dom_sf"/>
</dbReference>
<evidence type="ECO:0000313" key="3">
    <source>
        <dbReference type="EMBL" id="NXO02789.1"/>
    </source>
</evidence>
<organism evidence="3 4">
    <name type="scientific">Rhinopomastus cyanomelas</name>
    <name type="common">Common scimitarbill</name>
    <dbReference type="NCBI Taxonomy" id="113115"/>
    <lineage>
        <taxon>Eukaryota</taxon>
        <taxon>Metazoa</taxon>
        <taxon>Chordata</taxon>
        <taxon>Craniata</taxon>
        <taxon>Vertebrata</taxon>
        <taxon>Euteleostomi</taxon>
        <taxon>Archelosauria</taxon>
        <taxon>Archosauria</taxon>
        <taxon>Dinosauria</taxon>
        <taxon>Saurischia</taxon>
        <taxon>Theropoda</taxon>
        <taxon>Coelurosauria</taxon>
        <taxon>Aves</taxon>
        <taxon>Neognathae</taxon>
        <taxon>Neoaves</taxon>
        <taxon>Telluraves</taxon>
        <taxon>Coraciimorphae</taxon>
        <taxon>Bucerotiformes</taxon>
        <taxon>Rhinopomastidae</taxon>
        <taxon>Rhinopomastus</taxon>
    </lineage>
</organism>
<dbReference type="SMART" id="SM01289">
    <property type="entry name" value="PYRIN"/>
    <property type="match status" value="1"/>
</dbReference>
<feature type="non-terminal residue" evidence="3">
    <location>
        <position position="209"/>
    </location>
</feature>
<sequence length="209" mass="23206">MAQGERETLLALQRALTDEQFDTLKYLLEGRLPLGELRPASRPDLCRLLLQYFPGQALGIAADLLRQIPRHDLLRLYQLPGGTTGEANWDNGTKGDVGPTRCDAATAPPVAAPATRPCRLTDQQLLQVAQKLGRGWQEVGIGCLGLGRTRLEQIAEDEPHSVVLRSFEMLREWRRREGDEATAPRLCACLAPMGLDPDLLDLIQSFRED</sequence>
<protein>
    <submittedName>
        <fullName evidence="3">CRADD protein</fullName>
    </submittedName>
</protein>
<dbReference type="PROSITE" id="PS50017">
    <property type="entry name" value="DEATH_DOMAIN"/>
    <property type="match status" value="1"/>
</dbReference>
<dbReference type="GO" id="GO:0007165">
    <property type="term" value="P:signal transduction"/>
    <property type="evidence" value="ECO:0007669"/>
    <property type="project" value="InterPro"/>
</dbReference>
<dbReference type="AlphaFoldDB" id="A0A7L1NT32"/>